<dbReference type="EMBL" id="JAOPGA020000797">
    <property type="protein sequence ID" value="KAL0481858.1"/>
    <property type="molecule type" value="Genomic_DNA"/>
</dbReference>
<dbReference type="Gene3D" id="3.40.367.20">
    <property type="match status" value="1"/>
</dbReference>
<dbReference type="GO" id="GO:0005536">
    <property type="term" value="F:D-glucose binding"/>
    <property type="evidence" value="ECO:0007669"/>
    <property type="project" value="InterPro"/>
</dbReference>
<evidence type="ECO:0000313" key="3">
    <source>
        <dbReference type="EMBL" id="KAL0481858.1"/>
    </source>
</evidence>
<dbReference type="PANTHER" id="PTHR47450:SF1">
    <property type="entry name" value="GLUCOKINASE"/>
    <property type="match status" value="1"/>
</dbReference>
<sequence length="425" mass="47652">MSIESIIIPIAAVTGVALRSLLAKNQAQSPQVVKDLKQKSNPIQHITASDFDNFISNLDNYRRNNCNFEFVVGIDVGATNTRTALFLKNLDTNVTKALEVKFQCKSMNVFRGNYAKLGDRVYDVLRKVPLGSVVALAGPVVDHTSVALTNYVEKEQDLHVDELNEKLFPRGKTRFINDLEAACFGIIGLGLEDRLGEYMASLWVSNEESSIPVKLKKISYAVMSMGTGLGVGIIQYNDNYHGEIKYQPLPLEAGHCLIAHPAPGDKYYDRDIQRLKFLSKKLYKDVTSIEYEDICSGRGLQYCHEFELSLLSTNDEPKIATRALKSGNPDDTPEGRALLVHYKYLMEAAQNVCVMIPSVKGVFFTGDNQLANESFVLESADIYKEVFLNHPKRHWLEPVAKHMVRQKTPHNFNLEGAHFVANHLN</sequence>
<reference evidence="3 4" key="1">
    <citation type="submission" date="2024-03" db="EMBL/GenBank/DDBJ databases">
        <title>The Acrasis kona genome and developmental transcriptomes reveal deep origins of eukaryotic multicellular pathways.</title>
        <authorList>
            <person name="Sheikh S."/>
            <person name="Fu C.-J."/>
            <person name="Brown M.W."/>
            <person name="Baldauf S.L."/>
        </authorList>
    </citation>
    <scope>NUCLEOTIDE SEQUENCE [LARGE SCALE GENOMIC DNA]</scope>
    <source>
        <strain evidence="3 4">ATCC MYA-3509</strain>
    </source>
</reference>
<dbReference type="Pfam" id="PF02685">
    <property type="entry name" value="Glucokinase"/>
    <property type="match status" value="1"/>
</dbReference>
<evidence type="ECO:0000256" key="2">
    <source>
        <dbReference type="ARBA" id="ARBA00022777"/>
    </source>
</evidence>
<protein>
    <submittedName>
        <fullName evidence="3">Glucokinase</fullName>
    </submittedName>
</protein>
<organism evidence="3 4">
    <name type="scientific">Acrasis kona</name>
    <dbReference type="NCBI Taxonomy" id="1008807"/>
    <lineage>
        <taxon>Eukaryota</taxon>
        <taxon>Discoba</taxon>
        <taxon>Heterolobosea</taxon>
        <taxon>Tetramitia</taxon>
        <taxon>Eutetramitia</taxon>
        <taxon>Acrasidae</taxon>
        <taxon>Acrasis</taxon>
    </lineage>
</organism>
<dbReference type="GO" id="GO:0005524">
    <property type="term" value="F:ATP binding"/>
    <property type="evidence" value="ECO:0007669"/>
    <property type="project" value="InterPro"/>
</dbReference>
<dbReference type="InterPro" id="IPR043129">
    <property type="entry name" value="ATPase_NBD"/>
</dbReference>
<name>A0AAW2YXX5_9EUKA</name>
<dbReference type="GO" id="GO:0004340">
    <property type="term" value="F:glucokinase activity"/>
    <property type="evidence" value="ECO:0007669"/>
    <property type="project" value="InterPro"/>
</dbReference>
<dbReference type="PANTHER" id="PTHR47450">
    <property type="entry name" value="GLUCOKINASE"/>
    <property type="match status" value="1"/>
</dbReference>
<dbReference type="AlphaFoldDB" id="A0AAW2YXX5"/>
<accession>A0AAW2YXX5</accession>
<dbReference type="CDD" id="cd24008">
    <property type="entry name" value="ASKHA_NBD_GLK"/>
    <property type="match status" value="1"/>
</dbReference>
<dbReference type="Gene3D" id="3.30.420.40">
    <property type="match status" value="1"/>
</dbReference>
<gene>
    <name evidence="3" type="ORF">AKO1_011363</name>
</gene>
<dbReference type="Proteomes" id="UP001431209">
    <property type="component" value="Unassembled WGS sequence"/>
</dbReference>
<proteinExistence type="predicted"/>
<evidence type="ECO:0000313" key="4">
    <source>
        <dbReference type="Proteomes" id="UP001431209"/>
    </source>
</evidence>
<comment type="caution">
    <text evidence="3">The sequence shown here is derived from an EMBL/GenBank/DDBJ whole genome shotgun (WGS) entry which is preliminary data.</text>
</comment>
<dbReference type="SUPFAM" id="SSF53067">
    <property type="entry name" value="Actin-like ATPase domain"/>
    <property type="match status" value="1"/>
</dbReference>
<evidence type="ECO:0000256" key="1">
    <source>
        <dbReference type="ARBA" id="ARBA00022679"/>
    </source>
</evidence>
<dbReference type="InterPro" id="IPR003836">
    <property type="entry name" value="Glucokinase"/>
</dbReference>
<keyword evidence="4" id="KW-1185">Reference proteome</keyword>
<keyword evidence="2" id="KW-0418">Kinase</keyword>
<dbReference type="GO" id="GO:0006096">
    <property type="term" value="P:glycolytic process"/>
    <property type="evidence" value="ECO:0007669"/>
    <property type="project" value="InterPro"/>
</dbReference>
<keyword evidence="1" id="KW-0808">Transferase</keyword>